<evidence type="ECO:0000259" key="1">
    <source>
        <dbReference type="Pfam" id="PF25372"/>
    </source>
</evidence>
<dbReference type="InterPro" id="IPR006553">
    <property type="entry name" value="Leu-rich_rpt_Cys-con_subtyp"/>
</dbReference>
<dbReference type="Proteomes" id="UP000274131">
    <property type="component" value="Unassembled WGS sequence"/>
</dbReference>
<dbReference type="SUPFAM" id="SSF52047">
    <property type="entry name" value="RNI-like"/>
    <property type="match status" value="2"/>
</dbReference>
<sequence length="515" mass="58101">MVKSLFDICLSAVCQNHLDEQLAYLPTVCKQRLLEFFSSHDQLFLANCIRLVSSGTLGSNITRLNFYLSEQLTDDILAAIAEHNHVLEEIAIIDCQNVTDRGIIAITIGQSCLQKLELRALKTLTSYGLSNICSVYLHTVDLSSCPQITSDGIYQLVYLNRNIRCLYLNHCEGLCDEGLYYIARYLGENLAVLELDFLPNLSDPGTTLFNLSQNCPNIKQLSLCRFFEAESIIDELPEYRIAGLDLRDIDLYGNYFFTLPMLPPTVKRIRLSVCGDENVHDLISRLRTLPQLTSIYLQLTCKDQSYRATENANRLLCSFIPFMGAKVTSLQISLPRLVDTAFRLITQCLPNLTQLALDVKNINNKLLRRFFCGGICSPGSRLTTLKLCRLHITYRALFAIARGAHSISDLETSHMSCVDDRFLVLLADNCKRLRNVNFNGCKFVSDKGLAALARSCCLKEVRIRATSCTDKSIYILAQFCPDLEWISHADFSGRPKFSDQALQCLRDSCIQRVIC</sequence>
<dbReference type="AlphaFoldDB" id="A0A0N4VFZ8"/>
<organism evidence="4">
    <name type="scientific">Enterobius vermicularis</name>
    <name type="common">Human pinworm</name>
    <dbReference type="NCBI Taxonomy" id="51028"/>
    <lineage>
        <taxon>Eukaryota</taxon>
        <taxon>Metazoa</taxon>
        <taxon>Ecdysozoa</taxon>
        <taxon>Nematoda</taxon>
        <taxon>Chromadorea</taxon>
        <taxon>Rhabditida</taxon>
        <taxon>Spirurina</taxon>
        <taxon>Oxyuridomorpha</taxon>
        <taxon>Oxyuroidea</taxon>
        <taxon>Oxyuridae</taxon>
        <taxon>Enterobius</taxon>
    </lineage>
</organism>
<proteinExistence type="predicted"/>
<reference evidence="4" key="1">
    <citation type="submission" date="2017-02" db="UniProtKB">
        <authorList>
            <consortium name="WormBaseParasite"/>
        </authorList>
    </citation>
    <scope>IDENTIFICATION</scope>
</reference>
<dbReference type="STRING" id="51028.A0A0N4VFZ8"/>
<dbReference type="PANTHER" id="PTHR13318:SF246">
    <property type="entry name" value="F-BOX DOMAIN-CONTAINING PROTEIN"/>
    <property type="match status" value="1"/>
</dbReference>
<keyword evidence="3" id="KW-1185">Reference proteome</keyword>
<evidence type="ECO:0000313" key="4">
    <source>
        <dbReference type="WBParaSite" id="EVEC_0000967901-mRNA-1"/>
    </source>
</evidence>
<dbReference type="InterPro" id="IPR057207">
    <property type="entry name" value="FBXL15_LRR"/>
</dbReference>
<evidence type="ECO:0000313" key="2">
    <source>
        <dbReference type="EMBL" id="VDD94336.1"/>
    </source>
</evidence>
<feature type="domain" description="F-box/LRR-repeat protein 15-like leucin rich repeat" evidence="1">
    <location>
        <begin position="318"/>
        <end position="468"/>
    </location>
</feature>
<dbReference type="GO" id="GO:0019005">
    <property type="term" value="C:SCF ubiquitin ligase complex"/>
    <property type="evidence" value="ECO:0007669"/>
    <property type="project" value="TreeGrafter"/>
</dbReference>
<gene>
    <name evidence="2" type="ORF">EVEC_LOCUS9087</name>
</gene>
<dbReference type="OrthoDB" id="27842at2759"/>
<dbReference type="WBParaSite" id="EVEC_0000967901-mRNA-1">
    <property type="protein sequence ID" value="EVEC_0000967901-mRNA-1"/>
    <property type="gene ID" value="EVEC_0000967901"/>
</dbReference>
<dbReference type="InterPro" id="IPR032675">
    <property type="entry name" value="LRR_dom_sf"/>
</dbReference>
<dbReference type="Gene3D" id="3.80.10.10">
    <property type="entry name" value="Ribonuclease Inhibitor"/>
    <property type="match status" value="3"/>
</dbReference>
<protein>
    <submittedName>
        <fullName evidence="4">F-box domain-containing protein</fullName>
    </submittedName>
</protein>
<reference evidence="2 3" key="2">
    <citation type="submission" date="2018-10" db="EMBL/GenBank/DDBJ databases">
        <authorList>
            <consortium name="Pathogen Informatics"/>
        </authorList>
    </citation>
    <scope>NUCLEOTIDE SEQUENCE [LARGE SCALE GENOMIC DNA]</scope>
</reference>
<accession>A0A0N4VFZ8</accession>
<dbReference type="GO" id="GO:0031146">
    <property type="term" value="P:SCF-dependent proteasomal ubiquitin-dependent protein catabolic process"/>
    <property type="evidence" value="ECO:0007669"/>
    <property type="project" value="TreeGrafter"/>
</dbReference>
<evidence type="ECO:0000313" key="3">
    <source>
        <dbReference type="Proteomes" id="UP000274131"/>
    </source>
</evidence>
<dbReference type="Pfam" id="PF25372">
    <property type="entry name" value="DUF7885"/>
    <property type="match status" value="2"/>
</dbReference>
<dbReference type="SMART" id="SM00367">
    <property type="entry name" value="LRR_CC"/>
    <property type="match status" value="7"/>
</dbReference>
<dbReference type="PANTHER" id="PTHR13318">
    <property type="entry name" value="PARTNER OF PAIRED, ISOFORM B-RELATED"/>
    <property type="match status" value="1"/>
</dbReference>
<feature type="domain" description="F-box/LRR-repeat protein 15-like leucin rich repeat" evidence="1">
    <location>
        <begin position="63"/>
        <end position="227"/>
    </location>
</feature>
<name>A0A0N4VFZ8_ENTVE</name>
<dbReference type="EMBL" id="UXUI01009804">
    <property type="protein sequence ID" value="VDD94336.1"/>
    <property type="molecule type" value="Genomic_DNA"/>
</dbReference>